<protein>
    <submittedName>
        <fullName evidence="1">Unnamed protein product</fullName>
    </submittedName>
</protein>
<accession>A0A9W6TXX6</accession>
<comment type="caution">
    <text evidence="1">The sequence shown here is derived from an EMBL/GenBank/DDBJ whole genome shotgun (WGS) entry which is preliminary data.</text>
</comment>
<dbReference type="AlphaFoldDB" id="A0A9W6TXX6"/>
<dbReference type="OrthoDB" id="129792at2759"/>
<reference evidence="1" key="1">
    <citation type="submission" date="2023-04" db="EMBL/GenBank/DDBJ databases">
        <title>Phytophthora lilii NBRC 32176.</title>
        <authorList>
            <person name="Ichikawa N."/>
            <person name="Sato H."/>
            <person name="Tonouchi N."/>
        </authorList>
    </citation>
    <scope>NUCLEOTIDE SEQUENCE</scope>
    <source>
        <strain evidence="1">NBRC 32176</strain>
    </source>
</reference>
<dbReference type="Proteomes" id="UP001165083">
    <property type="component" value="Unassembled WGS sequence"/>
</dbReference>
<keyword evidence="2" id="KW-1185">Reference proteome</keyword>
<sequence length="537" mass="59851">MSARNREAYIFRRDGNVPVRTTSDTLWQREADVALNTKGQHLLILWQFVQHLSVGDIGPNTIGPSVRSCCLRVKSVFEARLPSVGARLEGAIDSFLHDLFGLFSYGYSATDLRDQVNKNSHPAQEGIIASLVAHVFLRSVSSRRVYNLVRSACTVQNASIGKDQLHDRFVSLVLSLYDTVHDELVEVSRGTTWAARQNQESSVSALVDGVLSLVYSEARYCALRPAMSALLMGQQTPGSTSDALNHAFQVFMAQIREAMIAGSTQHHGIGRRQQQRASESTVTASESMCGSGWNHLWLIKPASIELVDVESERVRDCRYDLCLVSVMQLVSELGCVDLHLDDAQTTLSLRSALPLSNDTYGTRMELVLDGRLRVFRVLPSGVSSMIPLAGGWCVGDYAAALASDRRSVSIDMFGFTEEKVTIFADRSSGQVISQEEIHQEYGYRSVSNVRRVRLSIELDPEFCRGNRSTSREASVKVHGTVSSSTYRPLRSSPTQEWFKLSEMLSSRRAAIWNELDWRPLLELQAQYQTNLLVNHEL</sequence>
<evidence type="ECO:0000313" key="2">
    <source>
        <dbReference type="Proteomes" id="UP001165083"/>
    </source>
</evidence>
<evidence type="ECO:0000313" key="1">
    <source>
        <dbReference type="EMBL" id="GMF22173.1"/>
    </source>
</evidence>
<organism evidence="1 2">
    <name type="scientific">Phytophthora lilii</name>
    <dbReference type="NCBI Taxonomy" id="2077276"/>
    <lineage>
        <taxon>Eukaryota</taxon>
        <taxon>Sar</taxon>
        <taxon>Stramenopiles</taxon>
        <taxon>Oomycota</taxon>
        <taxon>Peronosporomycetes</taxon>
        <taxon>Peronosporales</taxon>
        <taxon>Peronosporaceae</taxon>
        <taxon>Phytophthora</taxon>
    </lineage>
</organism>
<proteinExistence type="predicted"/>
<name>A0A9W6TXX6_9STRA</name>
<gene>
    <name evidence="1" type="ORF">Plil01_000880100</name>
</gene>
<dbReference type="EMBL" id="BSXW01000433">
    <property type="protein sequence ID" value="GMF22173.1"/>
    <property type="molecule type" value="Genomic_DNA"/>
</dbReference>